<proteinExistence type="predicted"/>
<feature type="non-terminal residue" evidence="1">
    <location>
        <position position="60"/>
    </location>
</feature>
<organism evidence="1 2">
    <name type="scientific">Xanthomonas axonopodis</name>
    <dbReference type="NCBI Taxonomy" id="53413"/>
    <lineage>
        <taxon>Bacteria</taxon>
        <taxon>Pseudomonadati</taxon>
        <taxon>Pseudomonadota</taxon>
        <taxon>Gammaproteobacteria</taxon>
        <taxon>Lysobacterales</taxon>
        <taxon>Lysobacteraceae</taxon>
        <taxon>Xanthomonas</taxon>
    </lineage>
</organism>
<evidence type="ECO:0000313" key="1">
    <source>
        <dbReference type="EMBL" id="KPL47546.1"/>
    </source>
</evidence>
<accession>A0A0P6V6A7</accession>
<dbReference type="EMBL" id="JFAQ01000247">
    <property type="protein sequence ID" value="KPL47546.1"/>
    <property type="molecule type" value="Genomic_DNA"/>
</dbReference>
<dbReference type="AlphaFoldDB" id="A0A0P6V6A7"/>
<evidence type="ECO:0000313" key="2">
    <source>
        <dbReference type="Proteomes" id="UP000054035"/>
    </source>
</evidence>
<sequence length="60" mass="6387">MMVAKIDPASNLATLARINPASAVNYADAILLELDEIVKRSTVADSTTSAEELYAQVHAL</sequence>
<dbReference type="PATRIC" id="fig|53413.25.peg.2448"/>
<gene>
    <name evidence="1" type="ORF">XAXN_19170</name>
</gene>
<protein>
    <submittedName>
        <fullName evidence="1">Uncharacterized protein</fullName>
    </submittedName>
</protein>
<name>A0A0P6V6A7_9XANT</name>
<dbReference type="Proteomes" id="UP000054035">
    <property type="component" value="Unassembled WGS sequence"/>
</dbReference>
<reference evidence="1 2" key="1">
    <citation type="submission" date="2014-02" db="EMBL/GenBank/DDBJ databases">
        <title>Genome sequence of Xanthomonas axonopodis DSM 3585 (T).</title>
        <authorList>
            <person name="Midha S."/>
            <person name="Patil P.B."/>
        </authorList>
    </citation>
    <scope>NUCLEOTIDE SEQUENCE [LARGE SCALE GENOMIC DNA]</scope>
    <source>
        <strain evidence="1 2">DSM 3585</strain>
    </source>
</reference>
<comment type="caution">
    <text evidence="1">The sequence shown here is derived from an EMBL/GenBank/DDBJ whole genome shotgun (WGS) entry which is preliminary data.</text>
</comment>